<dbReference type="AlphaFoldDB" id="A0A6C1KUJ1"/>
<dbReference type="GeneID" id="95772344"/>
<name>A0A6C1KUJ1_XANAU</name>
<gene>
    <name evidence="1" type="ORF">FBQ73_02605</name>
</gene>
<dbReference type="RefSeq" id="WP_138397973.1">
    <property type="nucleotide sequence ID" value="NZ_JBAFVI010000012.1"/>
</dbReference>
<reference evidence="1 2" key="1">
    <citation type="submission" date="2019-05" db="EMBL/GenBank/DDBJ databases">
        <authorList>
            <person name="Zhou X."/>
        </authorList>
    </citation>
    <scope>NUCLEOTIDE SEQUENCE [LARGE SCALE GENOMIC DNA]</scope>
    <source>
        <strain evidence="1 2">DSM 432</strain>
    </source>
</reference>
<accession>A0A6C1KUJ1</accession>
<evidence type="ECO:0000313" key="1">
    <source>
        <dbReference type="EMBL" id="TLX44486.1"/>
    </source>
</evidence>
<dbReference type="EMBL" id="VAUP01000007">
    <property type="protein sequence ID" value="TLX44486.1"/>
    <property type="molecule type" value="Genomic_DNA"/>
</dbReference>
<organism evidence="1 2">
    <name type="scientific">Xanthobacter autotrophicus</name>
    <dbReference type="NCBI Taxonomy" id="280"/>
    <lineage>
        <taxon>Bacteria</taxon>
        <taxon>Pseudomonadati</taxon>
        <taxon>Pseudomonadota</taxon>
        <taxon>Alphaproteobacteria</taxon>
        <taxon>Hyphomicrobiales</taxon>
        <taxon>Xanthobacteraceae</taxon>
        <taxon>Xanthobacter</taxon>
    </lineage>
</organism>
<proteinExistence type="predicted"/>
<evidence type="ECO:0000313" key="2">
    <source>
        <dbReference type="Proteomes" id="UP000305131"/>
    </source>
</evidence>
<dbReference type="Proteomes" id="UP000305131">
    <property type="component" value="Unassembled WGS sequence"/>
</dbReference>
<protein>
    <submittedName>
        <fullName evidence="1">Uncharacterized protein</fullName>
    </submittedName>
</protein>
<comment type="caution">
    <text evidence="1">The sequence shown here is derived from an EMBL/GenBank/DDBJ whole genome shotgun (WGS) entry which is preliminary data.</text>
</comment>
<sequence>MSFKEKWWPTAYSLGISRDAWERIATSERADATPRLPLASVGWKPQCTLHDDIWKRIADTLHPHAHDQEAINAPQFVQAVPQKAWQKEIFFNTVGMTVRDRVAELLEWFELERGSSVDIKKFRKSLKDRLSAIHGLLDVLPPSGGEGTFFVRDQFTVADDALKEIWANKVGNDPLRLSLAIHAEAVSRALDRLPARRPPEAAIDNLVFGLARIWTDVTGSPPLGSVRMDGKSSFEGGPFADFVRAVVAELPLPHPSLDRPIRAAREAYGRNKIKSIENRP</sequence>